<dbReference type="GO" id="GO:0008422">
    <property type="term" value="F:beta-glucosidase activity"/>
    <property type="evidence" value="ECO:0007669"/>
    <property type="project" value="InterPro"/>
</dbReference>
<dbReference type="GO" id="GO:0009060">
    <property type="term" value="P:aerobic respiration"/>
    <property type="evidence" value="ECO:0007669"/>
    <property type="project" value="InterPro"/>
</dbReference>
<feature type="binding site" evidence="17">
    <location>
        <begin position="1921"/>
        <end position="1922"/>
    </location>
    <ligand>
        <name>substrate</name>
    </ligand>
</feature>
<dbReference type="GO" id="GO:0005507">
    <property type="term" value="F:copper ion binding"/>
    <property type="evidence" value="ECO:0007669"/>
    <property type="project" value="InterPro"/>
</dbReference>
<evidence type="ECO:0000256" key="10">
    <source>
        <dbReference type="ARBA" id="ARBA00022982"/>
    </source>
</evidence>
<reference evidence="23" key="1">
    <citation type="journal article" date="2015" name="Genom Data">
        <title>Draft genome sequences of Phytophthora kernoviae and Phytophthora ramorum lineage EU2 from Scotland.</title>
        <authorList>
            <person name="Sambles C."/>
            <person name="Schlenzig A."/>
            <person name="O'Neill P."/>
            <person name="Grant M."/>
            <person name="Studholme D.J."/>
        </authorList>
    </citation>
    <scope>NUCLEOTIDE SEQUENCE</scope>
    <source>
        <strain evidence="23">00238/432</strain>
    </source>
</reference>
<dbReference type="PANTHER" id="PTHR31084">
    <property type="entry name" value="ALPHA-L-FUCOSIDASE 2"/>
    <property type="match status" value="1"/>
</dbReference>
<dbReference type="FunFam" id="3.20.20.80:FF:000004">
    <property type="entry name" value="Beta-glucosidase 6-phospho-beta-glucosidase"/>
    <property type="match status" value="1"/>
</dbReference>
<evidence type="ECO:0000313" key="23">
    <source>
        <dbReference type="EMBL" id="KAF4324974.1"/>
    </source>
</evidence>
<evidence type="ECO:0000256" key="13">
    <source>
        <dbReference type="ARBA" id="ARBA00023136"/>
    </source>
</evidence>
<evidence type="ECO:0000256" key="6">
    <source>
        <dbReference type="ARBA" id="ARBA00022660"/>
    </source>
</evidence>
<dbReference type="Pfam" id="PF22124">
    <property type="entry name" value="Glyco_hydro_95_cat"/>
    <property type="match status" value="1"/>
</dbReference>
<evidence type="ECO:0008006" key="25">
    <source>
        <dbReference type="Google" id="ProtNLM"/>
    </source>
</evidence>
<comment type="catalytic activity">
    <reaction evidence="15">
        <text>4 Fe(II)-[cytochrome c] + O2 + 8 H(+)(in) = 4 Fe(III)-[cytochrome c] + 2 H2O + 4 H(+)(out)</text>
        <dbReference type="Rhea" id="RHEA:11436"/>
        <dbReference type="Rhea" id="RHEA-COMP:10350"/>
        <dbReference type="Rhea" id="RHEA-COMP:14399"/>
        <dbReference type="ChEBI" id="CHEBI:15377"/>
        <dbReference type="ChEBI" id="CHEBI:15378"/>
        <dbReference type="ChEBI" id="CHEBI:15379"/>
        <dbReference type="ChEBI" id="CHEBI:29033"/>
        <dbReference type="ChEBI" id="CHEBI:29034"/>
        <dbReference type="EC" id="7.1.1.9"/>
    </reaction>
    <physiologicalReaction direction="left-to-right" evidence="15">
        <dbReference type="Rhea" id="RHEA:11437"/>
    </physiologicalReaction>
</comment>
<gene>
    <name evidence="23" type="ORF">G195_001695</name>
</gene>
<dbReference type="GO" id="GO:0004129">
    <property type="term" value="F:cytochrome-c oxidase activity"/>
    <property type="evidence" value="ECO:0007669"/>
    <property type="project" value="UniProtKB-EC"/>
</dbReference>
<dbReference type="EMBL" id="AOFI03000010">
    <property type="protein sequence ID" value="KAF4324974.1"/>
    <property type="molecule type" value="Genomic_DNA"/>
</dbReference>
<dbReference type="InterPro" id="IPR012341">
    <property type="entry name" value="6hp_glycosidase-like_sf"/>
</dbReference>
<comment type="cofactor">
    <cofactor evidence="1">
        <name>Cu cation</name>
        <dbReference type="ChEBI" id="CHEBI:23378"/>
    </cofactor>
</comment>
<dbReference type="InterPro" id="IPR036927">
    <property type="entry name" value="Cyt_c_oxase-like_su1_sf"/>
</dbReference>
<dbReference type="SUPFAM" id="SSF81442">
    <property type="entry name" value="Cytochrome c oxidase subunit I-like"/>
    <property type="match status" value="1"/>
</dbReference>
<organism evidence="23 24">
    <name type="scientific">Phytophthora kernoviae 00238/432</name>
    <dbReference type="NCBI Taxonomy" id="1284355"/>
    <lineage>
        <taxon>Eukaryota</taxon>
        <taxon>Sar</taxon>
        <taxon>Stramenopiles</taxon>
        <taxon>Oomycota</taxon>
        <taxon>Peronosporomycetes</taxon>
        <taxon>Peronosporales</taxon>
        <taxon>Peronosporaceae</taxon>
        <taxon>Phytophthora</taxon>
    </lineage>
</organism>
<comment type="caution">
    <text evidence="23">The sequence shown here is derived from an EMBL/GenBank/DDBJ whole genome shotgun (WGS) entry which is preliminary data.</text>
</comment>
<dbReference type="InterPro" id="IPR008928">
    <property type="entry name" value="6-hairpin_glycosidase_sf"/>
</dbReference>
<evidence type="ECO:0000256" key="11">
    <source>
        <dbReference type="ARBA" id="ARBA00022989"/>
    </source>
</evidence>
<dbReference type="GO" id="GO:0004560">
    <property type="term" value="F:alpha-L-fucosidase activity"/>
    <property type="evidence" value="ECO:0007669"/>
    <property type="project" value="TreeGrafter"/>
</dbReference>
<keyword evidence="11 19" id="KW-1133">Transmembrane helix</keyword>
<feature type="active site" description="Proton donor" evidence="16">
    <location>
        <position position="1682"/>
    </location>
</feature>
<keyword evidence="12" id="KW-0560">Oxidoreductase</keyword>
<dbReference type="PROSITE" id="PS50855">
    <property type="entry name" value="COX1"/>
    <property type="match status" value="1"/>
</dbReference>
<evidence type="ECO:0000256" key="19">
    <source>
        <dbReference type="SAM" id="Phobius"/>
    </source>
</evidence>
<feature type="active site" description="Nucleophile" evidence="16 18">
    <location>
        <position position="1868"/>
    </location>
</feature>
<feature type="domain" description="Cytochrome oxidase subunit I profile" evidence="20">
    <location>
        <begin position="2163"/>
        <end position="2306"/>
    </location>
</feature>
<feature type="binding site" evidence="17">
    <location>
        <position position="1637"/>
    </location>
    <ligand>
        <name>substrate</name>
    </ligand>
</feature>
<dbReference type="PRINTS" id="PR00131">
    <property type="entry name" value="GLHYDRLASE1"/>
</dbReference>
<dbReference type="GO" id="GO:0022900">
    <property type="term" value="P:electron transport chain"/>
    <property type="evidence" value="ECO:0007669"/>
    <property type="project" value="InterPro"/>
</dbReference>
<dbReference type="InterPro" id="IPR027414">
    <property type="entry name" value="GH95_N_dom"/>
</dbReference>
<dbReference type="GO" id="GO:0030245">
    <property type="term" value="P:cellulose catabolic process"/>
    <property type="evidence" value="ECO:0007669"/>
    <property type="project" value="InterPro"/>
</dbReference>
<dbReference type="SUPFAM" id="SSF51445">
    <property type="entry name" value="(Trans)glycosidases"/>
    <property type="match status" value="1"/>
</dbReference>
<dbReference type="Pfam" id="PF00232">
    <property type="entry name" value="Glyco_hydro_1"/>
    <property type="match status" value="1"/>
</dbReference>
<dbReference type="Gene3D" id="3.20.20.80">
    <property type="entry name" value="Glycosidases"/>
    <property type="match status" value="1"/>
</dbReference>
<dbReference type="InterPro" id="IPR000883">
    <property type="entry name" value="Cyt_C_Oxase_1"/>
</dbReference>
<keyword evidence="4" id="KW-0813">Transport</keyword>
<dbReference type="InterPro" id="IPR017853">
    <property type="entry name" value="GH"/>
</dbReference>
<feature type="domain" description="Cytochrome oxidase subunit II transmembrane region profile" evidence="22">
    <location>
        <begin position="1926"/>
        <end position="2026"/>
    </location>
</feature>
<keyword evidence="14" id="KW-0326">Glycosidase</keyword>
<feature type="transmembrane region" description="Helical" evidence="19">
    <location>
        <begin position="2082"/>
        <end position="2103"/>
    </location>
</feature>
<dbReference type="InterPro" id="IPR002429">
    <property type="entry name" value="CcO_II-like_C"/>
</dbReference>
<dbReference type="PROSITE" id="PS50857">
    <property type="entry name" value="COX2_CUA"/>
    <property type="match status" value="1"/>
</dbReference>
<evidence type="ECO:0000259" key="22">
    <source>
        <dbReference type="PROSITE" id="PS50999"/>
    </source>
</evidence>
<dbReference type="InterPro" id="IPR011759">
    <property type="entry name" value="Cyt_c_oxidase_su2_TM_dom"/>
</dbReference>
<dbReference type="Proteomes" id="UP000702964">
    <property type="component" value="Unassembled WGS sequence"/>
</dbReference>
<dbReference type="InterPro" id="IPR018120">
    <property type="entry name" value="Glyco_hydro_1_AS"/>
</dbReference>
<evidence type="ECO:0000256" key="4">
    <source>
        <dbReference type="ARBA" id="ARBA00022448"/>
    </source>
</evidence>
<dbReference type="GO" id="GO:0020037">
    <property type="term" value="F:heme binding"/>
    <property type="evidence" value="ECO:0007669"/>
    <property type="project" value="InterPro"/>
</dbReference>
<dbReference type="SUPFAM" id="SSF81464">
    <property type="entry name" value="Cytochrome c oxidase subunit II-like, transmembrane region"/>
    <property type="match status" value="1"/>
</dbReference>
<comment type="similarity">
    <text evidence="3">Belongs to the glycosyl hydrolase 1 family.</text>
</comment>
<feature type="domain" description="Cytochrome oxidase subunit II copper A binding" evidence="21">
    <location>
        <begin position="2032"/>
        <end position="2144"/>
    </location>
</feature>
<keyword evidence="5" id="KW-1003">Cell membrane</keyword>
<dbReference type="Gene3D" id="2.60.40.420">
    <property type="entry name" value="Cupredoxins - blue copper proteins"/>
    <property type="match status" value="1"/>
</dbReference>
<dbReference type="PROSITE" id="PS00572">
    <property type="entry name" value="GLYCOSYL_HYDROL_F1_1"/>
    <property type="match status" value="1"/>
</dbReference>
<evidence type="ECO:0000259" key="20">
    <source>
        <dbReference type="PROSITE" id="PS50855"/>
    </source>
</evidence>
<dbReference type="NCBIfam" id="TIGR03356">
    <property type="entry name" value="BGL"/>
    <property type="match status" value="1"/>
</dbReference>
<sequence>MKDAVGQEITKQTGVTIEAEYDVNNGGDQKIPLMAASGDYPDIIYPKGNLSKLVDAGAMLDLTDLIDQYAPNLKKIYGDQMNRLKYSLEDQSIYTIPTNMGVDNVAFDATGGFEIQQKVLKELGYPEVKTLEDYEKVLKEYYAKHPTIDGQPTIPLTLNADDWKIMITVTNPAFQATGGPDDGEYYINPETYEAVLHYKRPEEKEYFRWLNKMYNEGILDKDTFVQKDDQYKSKIASGRVLGLIDQEWNYGEAENALKSVNNGENTYAHFSVSLNKDIVDHTFQPTGFDGYGIGISTTAKDPVRIIKFMDWLASDEGQVLRNWGIEGQHYNVENGNRVIPADVQDRKVNDNSAFTKETGIGMYNIFSARYGDGVKDSTGNYYTTNFPEQIQAGYTAAEKETLKAYGITTWKDFYPSEDDLKLKDWGAAYNMPVPSDTDYNVAFQKTQDIIRKRIPEAILAKPENFDKVYDDLLAELDKAAGCGNSGSKEASESSGTEPVTITFFGADASPTWNKMQDAVGKEITKQTGVTIEAEYDVNNGGDQKIALMAASGEYPDIVFPKGNLSKLVDAGAMIDLTDLIEEHAPNLKKIYGDQMNRLKYSSEDQAIYTIPTNMGVDNVAFDATGGFEIQQKVLKELGYPEVKTLEDYENVLKEYVKKHPTIDGQPTIPLTLNADDWKIMITVTNPAFQATGAPDDGEYYIDPETYEATLHYKRPEEKEYFRWLNHMYNEGLLDKDTFVQKDDQYKSKIASGRVLGLIDQEWNYQEAENALKSAGKDDSTYAHFSVSLNKDIVDHTFQPTGFDGYGIGITTSAKDPVRIIKFMDWLASDEGQVLRNWGIEGEHYNVENGQRVIPQDIQDRKTNDNSNFTKETGIGMYSVFSARYGDGVKDSTDNYYTTNFPEQIQAGYTAAEKETLKAYGITTWKEFYPSEDDLQLKDWGAAYNMPVPSGTEYEVTFRKTQDIVRKRIPEAVLSKPEDFDKVYDGFLTELDKAGAVEMEKQYTVWVKDRVSLWTGKDPATRWEEALPIGNGRLGGMVYGGAADEQIQLNEDTLWSGFPRDTIQYSSQRYLKQTRELIMSGQYSEAEELLNREMLGRDVEAYQPMGHFKLQHVELNEIPYDEFERELSLHTGITTTKYSYKGIRYVREAYASAPDDLMVCTITADREGAVNVSVTLDSPHPDHPESVIYEEDRGTAYAVQLAATATGKKAEVSVKDGRLHVQGADRVIFYLAAVTSFERYDVAPVKDDVLLEQECREHYLFTRDRQFLSERAYPIMKEAALFCLDWLVEGPDGYLVTAPSTSPENKFLTEDGEARSISMASTMDMTLIRELFDRCIEATQLLEVDHQLANEWSEARSKLYPFRIGSEGQLQEWFKDFAESEPGHRHVSHLYGLYPGEQINRLDTPELVEAARVSLERRIARGGGHTGWSCAWLINLYARLLDSKLAHQFVRTLLARSTHPNLFDDHPPFQIDGNFGGTAGIAEMLLQSHLRELHLLPALPENWASGSVQGLRARGSYTVAIEWKDGRLSNAEVKADYDEGAAQEGGRGVSIWDTFARTPGKVFNGDNGDVACDSYHRYEEDIELMKKLGINTYRFSIAWPRIIPDGDGEINREGLDFYHRFVDKLLEAGIEPFCTLYHWDLPQTLEDIGGWGNRRTVDAFVKYAEVIFKEFSGKINFWLTFNEPWCIAFLSNLLGIHAPGNKDLQTSINVAHGLLVAHGKAVQSFRRLGTTGQIGIAPNVCWAEPYSKSPEDQAACDRAIALNTDWFLDPIYKGAYPQFMVDWFEKAGATVPIQEGDMEIISQPIDLLGINYYTMGINRFNPEAGALQSEEVDMGLTKTDIGWPVESRGLYEFMHYLQKYGNVDVYITENGACINDDLENGKINDDRRIAYYEQHLAQIHRIINDGINLKGYMAWSLMDNFEWAEGYRMRFGLVHVDYRSLESTYKKGKGSVYYGIEDSNVVIVPVLILSAVIVWRYRDKPDNKSAYEPNWSHSTKAEAIWWTIPIIVIGLLAVVTIRYTYDLEPSKPLASEKAPVTIQVSSLDWKWLFMYPEQGIATVNTLNIPADRPVKFELTADSPMNSFWIPQLGGQIYTMSGMAMTLYLQADHEGQYWGSGANFTGEHFAQMRFDVNATSEEDFDKWLAMPNMDFLHPEHYNQVFTTHGARDVAFPFLNALSFWLFFLGAMLFNLSFVIGGSPDAGWLSYPPLSELSHSPGVGQNFYIWGIQISGIGSLATGINFLVTIIKMRAPGMKWMKMPMFTWFAGAHFFTLDLGGNPMMYINLIWMWGHPEVYIVVLPAFGVFSEIG</sequence>
<keyword evidence="13 19" id="KW-0472">Membrane</keyword>
<dbReference type="GO" id="GO:0016491">
    <property type="term" value="F:oxidoreductase activity"/>
    <property type="evidence" value="ECO:0007669"/>
    <property type="project" value="UniProtKB-KW"/>
</dbReference>
<dbReference type="InterPro" id="IPR006059">
    <property type="entry name" value="SBP"/>
</dbReference>
<dbReference type="Pfam" id="PF14498">
    <property type="entry name" value="Glyco_hyd_65N_2"/>
    <property type="match status" value="1"/>
</dbReference>
<feature type="transmembrane region" description="Helical" evidence="19">
    <location>
        <begin position="1998"/>
        <end position="2020"/>
    </location>
</feature>
<keyword evidence="10" id="KW-0249">Electron transport</keyword>
<reference evidence="23" key="2">
    <citation type="submission" date="2020-02" db="EMBL/GenBank/DDBJ databases">
        <authorList>
            <person name="Studholme D.J."/>
        </authorList>
    </citation>
    <scope>NUCLEOTIDE SEQUENCE</scope>
    <source>
        <strain evidence="23">00238/432</strain>
    </source>
</reference>
<evidence type="ECO:0000256" key="5">
    <source>
        <dbReference type="ARBA" id="ARBA00022475"/>
    </source>
</evidence>
<feature type="binding site" evidence="17">
    <location>
        <position position="1812"/>
    </location>
    <ligand>
        <name>substrate</name>
    </ligand>
</feature>
<feature type="transmembrane region" description="Helical" evidence="19">
    <location>
        <begin position="2220"/>
        <end position="2241"/>
    </location>
</feature>
<dbReference type="Pfam" id="PF00115">
    <property type="entry name" value="COX1"/>
    <property type="match status" value="1"/>
</dbReference>
<evidence type="ECO:0000256" key="8">
    <source>
        <dbReference type="ARBA" id="ARBA00022729"/>
    </source>
</evidence>
<evidence type="ECO:0000256" key="12">
    <source>
        <dbReference type="ARBA" id="ARBA00023002"/>
    </source>
</evidence>
<evidence type="ECO:0000256" key="3">
    <source>
        <dbReference type="ARBA" id="ARBA00010838"/>
    </source>
</evidence>
<feature type="binding site" evidence="17">
    <location>
        <position position="1681"/>
    </location>
    <ligand>
        <name>substrate</name>
    </ligand>
</feature>
<evidence type="ECO:0000256" key="9">
    <source>
        <dbReference type="ARBA" id="ARBA00022801"/>
    </source>
</evidence>
<dbReference type="GO" id="GO:0005886">
    <property type="term" value="C:plasma membrane"/>
    <property type="evidence" value="ECO:0007669"/>
    <property type="project" value="UniProtKB-SubCell"/>
</dbReference>
<dbReference type="InterPro" id="IPR017736">
    <property type="entry name" value="Glyco_hydro_1_beta-glucosidase"/>
</dbReference>
<dbReference type="Pfam" id="PF13416">
    <property type="entry name" value="SBP_bac_8"/>
    <property type="match status" value="2"/>
</dbReference>
<evidence type="ECO:0000313" key="24">
    <source>
        <dbReference type="Proteomes" id="UP000702964"/>
    </source>
</evidence>
<feature type="transmembrane region" description="Helical" evidence="19">
    <location>
        <begin position="1960"/>
        <end position="1977"/>
    </location>
</feature>
<keyword evidence="6" id="KW-0679">Respiratory chain</keyword>
<dbReference type="CDD" id="cd04212">
    <property type="entry name" value="CuRO_UO_II"/>
    <property type="match status" value="1"/>
</dbReference>
<evidence type="ECO:0000256" key="7">
    <source>
        <dbReference type="ARBA" id="ARBA00022692"/>
    </source>
</evidence>
<keyword evidence="8" id="KW-0732">Signal</keyword>
<accession>A0A8J4SFV5</accession>
<dbReference type="Gene3D" id="1.10.287.90">
    <property type="match status" value="1"/>
</dbReference>
<evidence type="ECO:0000256" key="15">
    <source>
        <dbReference type="ARBA" id="ARBA00049512"/>
    </source>
</evidence>
<proteinExistence type="inferred from homology"/>
<dbReference type="Gene3D" id="3.40.190.10">
    <property type="entry name" value="Periplasmic binding protein-like II"/>
    <property type="match status" value="4"/>
</dbReference>
<dbReference type="InterPro" id="IPR008972">
    <property type="entry name" value="Cupredoxin"/>
</dbReference>
<dbReference type="PANTHER" id="PTHR31084:SF0">
    <property type="entry name" value="ALPHA-L-FUCOSIDASE 2"/>
    <property type="match status" value="1"/>
</dbReference>
<dbReference type="CDD" id="cd13582">
    <property type="entry name" value="PBP2_AlgQ_like_3"/>
    <property type="match status" value="2"/>
</dbReference>
<evidence type="ECO:0000256" key="17">
    <source>
        <dbReference type="PIRSR" id="PIRSR617736-2"/>
    </source>
</evidence>
<evidence type="ECO:0000256" key="16">
    <source>
        <dbReference type="PIRSR" id="PIRSR617736-1"/>
    </source>
</evidence>
<evidence type="ECO:0000259" key="21">
    <source>
        <dbReference type="PROSITE" id="PS50857"/>
    </source>
</evidence>
<dbReference type="SUPFAM" id="SSF53850">
    <property type="entry name" value="Periplasmic binding protein-like II"/>
    <property type="match status" value="2"/>
</dbReference>
<evidence type="ECO:0000256" key="1">
    <source>
        <dbReference type="ARBA" id="ARBA00001935"/>
    </source>
</evidence>
<dbReference type="Gene3D" id="1.20.210.10">
    <property type="entry name" value="Cytochrome c oxidase-like, subunit I domain"/>
    <property type="match status" value="1"/>
</dbReference>
<feature type="transmembrane region" description="Helical" evidence="19">
    <location>
        <begin position="2171"/>
        <end position="2193"/>
    </location>
</feature>
<feature type="binding site" evidence="17">
    <location>
        <position position="1914"/>
    </location>
    <ligand>
        <name>substrate</name>
    </ligand>
</feature>
<dbReference type="InterPro" id="IPR036257">
    <property type="entry name" value="Cyt_c_oxidase_su2_TM_sf"/>
</dbReference>
<dbReference type="InterPro" id="IPR034227">
    <property type="entry name" value="CuRO_UO_II"/>
</dbReference>
<dbReference type="PROSITE" id="PS50999">
    <property type="entry name" value="COX2_TM"/>
    <property type="match status" value="1"/>
</dbReference>
<dbReference type="InterPro" id="IPR001360">
    <property type="entry name" value="Glyco_hydro_1"/>
</dbReference>
<evidence type="ECO:0000256" key="2">
    <source>
        <dbReference type="ARBA" id="ARBA00004651"/>
    </source>
</evidence>
<dbReference type="InterPro" id="IPR023616">
    <property type="entry name" value="Cyt_c_oxase-like_su1_dom"/>
</dbReference>
<dbReference type="SUPFAM" id="SSF48208">
    <property type="entry name" value="Six-hairpin glycosidases"/>
    <property type="match status" value="1"/>
</dbReference>
<dbReference type="SUPFAM" id="SSF49503">
    <property type="entry name" value="Cupredoxins"/>
    <property type="match status" value="1"/>
</dbReference>
<name>A0A8J4SFV5_9STRA</name>
<comment type="subcellular location">
    <subcellularLocation>
        <location evidence="2">Cell membrane</location>
        <topology evidence="2">Multi-pass membrane protein</topology>
    </subcellularLocation>
</comment>
<keyword evidence="9" id="KW-0378">Hydrolase</keyword>
<keyword evidence="7 19" id="KW-0812">Transmembrane</keyword>
<dbReference type="InterPro" id="IPR054363">
    <property type="entry name" value="GH95_cat"/>
</dbReference>
<dbReference type="Gene3D" id="1.50.10.10">
    <property type="match status" value="1"/>
</dbReference>
<protein>
    <recommendedName>
        <fullName evidence="25">Beta-glucosidase</fullName>
    </recommendedName>
</protein>
<evidence type="ECO:0000256" key="18">
    <source>
        <dbReference type="PROSITE-ProRule" id="PRU10055"/>
    </source>
</evidence>
<evidence type="ECO:0000256" key="14">
    <source>
        <dbReference type="ARBA" id="ARBA00023295"/>
    </source>
</evidence>